<dbReference type="Proteomes" id="UP000588098">
    <property type="component" value="Unassembled WGS sequence"/>
</dbReference>
<accession>A0A7W9QDL2</accession>
<feature type="region of interest" description="Disordered" evidence="1">
    <location>
        <begin position="37"/>
        <end position="63"/>
    </location>
</feature>
<reference evidence="2 3" key="1">
    <citation type="submission" date="2020-08" db="EMBL/GenBank/DDBJ databases">
        <title>Genomic Encyclopedia of Type Strains, Phase III (KMG-III): the genomes of soil and plant-associated and newly described type strains.</title>
        <authorList>
            <person name="Whitman W."/>
        </authorList>
    </citation>
    <scope>NUCLEOTIDE SEQUENCE [LARGE SCALE GENOMIC DNA]</scope>
    <source>
        <strain evidence="2 3">CECT 8305</strain>
    </source>
</reference>
<dbReference type="AlphaFoldDB" id="A0A7W9QDL2"/>
<feature type="region of interest" description="Disordered" evidence="1">
    <location>
        <begin position="147"/>
        <end position="175"/>
    </location>
</feature>
<keyword evidence="3" id="KW-1185">Reference proteome</keyword>
<evidence type="ECO:0000256" key="1">
    <source>
        <dbReference type="SAM" id="MobiDB-lite"/>
    </source>
</evidence>
<name>A0A7W9QDL2_9ACTN</name>
<evidence type="ECO:0000313" key="2">
    <source>
        <dbReference type="EMBL" id="MBB5938181.1"/>
    </source>
</evidence>
<feature type="region of interest" description="Disordered" evidence="1">
    <location>
        <begin position="315"/>
        <end position="339"/>
    </location>
</feature>
<organism evidence="2 3">
    <name type="scientific">Streptomyces zagrosensis</name>
    <dbReference type="NCBI Taxonomy" id="1042984"/>
    <lineage>
        <taxon>Bacteria</taxon>
        <taxon>Bacillati</taxon>
        <taxon>Actinomycetota</taxon>
        <taxon>Actinomycetes</taxon>
        <taxon>Kitasatosporales</taxon>
        <taxon>Streptomycetaceae</taxon>
        <taxon>Streptomyces</taxon>
    </lineage>
</organism>
<dbReference type="RefSeq" id="WP_184575754.1">
    <property type="nucleotide sequence ID" value="NZ_JACHJL010000015.1"/>
</dbReference>
<sequence>MPEGLKGRSTRRHRVTAAMLGSIVLAGVVAVHVAGDSPQRDASPASGSRPVPVSEAHPLSAEEKTVLHAAEQVLLRDCMRRQGFKYQVTSENPLPEAREFPYVVDDLAWAAEHGYGSGLQRALEKIKENDPNQRYFRSLPPERRTAALTAANGPRPKGLTARSPDGMVLSRSDQGCQSEAERTLYGDLKGWFQTQVTVDSLPGLRHQRVRADRRFTTAVRKWSGCMHTAGHPYATPDNARAALTSSAPRQPAPSHQEVRLALAEARCAAESGFSKTIAGLDRHYEKELRRQYRTAVHTSAQLQLGALPRARKITAGKATHAGVAQRTPREAATPPKETP</sequence>
<comment type="caution">
    <text evidence="2">The sequence shown here is derived from an EMBL/GenBank/DDBJ whole genome shotgun (WGS) entry which is preliminary data.</text>
</comment>
<evidence type="ECO:0000313" key="3">
    <source>
        <dbReference type="Proteomes" id="UP000588098"/>
    </source>
</evidence>
<dbReference type="EMBL" id="JACHJL010000015">
    <property type="protein sequence ID" value="MBB5938181.1"/>
    <property type="molecule type" value="Genomic_DNA"/>
</dbReference>
<proteinExistence type="predicted"/>
<gene>
    <name evidence="2" type="ORF">FHS42_005269</name>
</gene>
<protein>
    <submittedName>
        <fullName evidence="2">Uncharacterized protein</fullName>
    </submittedName>
</protein>